<dbReference type="STRING" id="47428.A0A284R4F7"/>
<dbReference type="SMART" id="SM00298">
    <property type="entry name" value="CHROMO"/>
    <property type="match status" value="1"/>
</dbReference>
<evidence type="ECO:0008006" key="6">
    <source>
        <dbReference type="Google" id="ProtNLM"/>
    </source>
</evidence>
<dbReference type="InterPro" id="IPR012337">
    <property type="entry name" value="RNaseH-like_sf"/>
</dbReference>
<dbReference type="PROSITE" id="PS50013">
    <property type="entry name" value="CHROMO_2"/>
    <property type="match status" value="1"/>
</dbReference>
<dbReference type="PANTHER" id="PTHR37984:SF5">
    <property type="entry name" value="PROTEIN NYNRIN-LIKE"/>
    <property type="match status" value="1"/>
</dbReference>
<sequence length="437" mass="50231">MLVIVDHFFKAIIPIACKTTLSSEGWAKILRDEVYAKYGMPVTVISDRGPQFVSKFLQDLYKMLDIKGNASTAFHPQTDGQTECANQEVEKYLRIFINFQQTDWPEWLPLAAFQHNNRVHSATGKSPFFINFGRNPRVAPDSHSHAPLRTPASEAFKATMKHIHDETKTALEKVAVQMKNQYDKKRKATVEYQIGDKVWLDTTNLHLARPKKKLDDKRISPFLILEKCGLSAYKLKLPATWKIYPVFNETLLTPYVAPTFANQKQDPPPPPNIINDEEQYEIDTILDHKLHKVCGPKDPKTGKYTTNTVTDYLVAWKGYGTEENKWTKESELENAKEAIAEYWESRKDTITVQAIVVDNIKADGSGSPTFILNSRMKDGNVQFQVQQGTDFVITSWYFEHEIPHLSELIKDYYWVSREEFGEEYRPVDRYAPEEEGG</sequence>
<dbReference type="InterPro" id="IPR023780">
    <property type="entry name" value="Chromo_domain"/>
</dbReference>
<organism evidence="4 5">
    <name type="scientific">Armillaria ostoyae</name>
    <name type="common">Armillaria root rot fungus</name>
    <dbReference type="NCBI Taxonomy" id="47428"/>
    <lineage>
        <taxon>Eukaryota</taxon>
        <taxon>Fungi</taxon>
        <taxon>Dikarya</taxon>
        <taxon>Basidiomycota</taxon>
        <taxon>Agaricomycotina</taxon>
        <taxon>Agaricomycetes</taxon>
        <taxon>Agaricomycetidae</taxon>
        <taxon>Agaricales</taxon>
        <taxon>Marasmiineae</taxon>
        <taxon>Physalacriaceae</taxon>
        <taxon>Armillaria</taxon>
    </lineage>
</organism>
<evidence type="ECO:0000313" key="5">
    <source>
        <dbReference type="Proteomes" id="UP000219338"/>
    </source>
</evidence>
<dbReference type="OrthoDB" id="433924at2759"/>
<proteinExistence type="predicted"/>
<dbReference type="InterPro" id="IPR016197">
    <property type="entry name" value="Chromo-like_dom_sf"/>
</dbReference>
<evidence type="ECO:0000256" key="1">
    <source>
        <dbReference type="ARBA" id="ARBA00022884"/>
    </source>
</evidence>
<keyword evidence="1" id="KW-0694">RNA-binding</keyword>
<feature type="domain" description="Integrase catalytic" evidence="3">
    <location>
        <begin position="1"/>
        <end position="135"/>
    </location>
</feature>
<dbReference type="InterPro" id="IPR056924">
    <property type="entry name" value="SH3_Tf2-1"/>
</dbReference>
<dbReference type="Pfam" id="PF24626">
    <property type="entry name" value="SH3_Tf2-1"/>
    <property type="match status" value="1"/>
</dbReference>
<dbReference type="EMBL" id="FUEG01000004">
    <property type="protein sequence ID" value="SJL03597.1"/>
    <property type="molecule type" value="Genomic_DNA"/>
</dbReference>
<dbReference type="InterPro" id="IPR001584">
    <property type="entry name" value="Integrase_cat-core"/>
</dbReference>
<dbReference type="PROSITE" id="PS50994">
    <property type="entry name" value="INTEGRASE"/>
    <property type="match status" value="1"/>
</dbReference>
<dbReference type="SUPFAM" id="SSF53098">
    <property type="entry name" value="Ribonuclease H-like"/>
    <property type="match status" value="1"/>
</dbReference>
<accession>A0A284R4F7</accession>
<reference evidence="5" key="1">
    <citation type="journal article" date="2017" name="Nat. Ecol. Evol.">
        <title>Genome expansion and lineage-specific genetic innovations in the forest pathogenic fungi Armillaria.</title>
        <authorList>
            <person name="Sipos G."/>
            <person name="Prasanna A.N."/>
            <person name="Walter M.C."/>
            <person name="O'Connor E."/>
            <person name="Balint B."/>
            <person name="Krizsan K."/>
            <person name="Kiss B."/>
            <person name="Hess J."/>
            <person name="Varga T."/>
            <person name="Slot J."/>
            <person name="Riley R."/>
            <person name="Boka B."/>
            <person name="Rigling D."/>
            <person name="Barry K."/>
            <person name="Lee J."/>
            <person name="Mihaltcheva S."/>
            <person name="LaButti K."/>
            <person name="Lipzen A."/>
            <person name="Waldron R."/>
            <person name="Moloney N.M."/>
            <person name="Sperisen C."/>
            <person name="Kredics L."/>
            <person name="Vagvoelgyi C."/>
            <person name="Patrignani A."/>
            <person name="Fitzpatrick D."/>
            <person name="Nagy I."/>
            <person name="Doyle S."/>
            <person name="Anderson J.B."/>
            <person name="Grigoriev I.V."/>
            <person name="Gueldener U."/>
            <person name="Muensterkoetter M."/>
            <person name="Nagy L.G."/>
        </authorList>
    </citation>
    <scope>NUCLEOTIDE SEQUENCE [LARGE SCALE GENOMIC DNA]</scope>
    <source>
        <strain evidence="5">C18/9</strain>
    </source>
</reference>
<dbReference type="SUPFAM" id="SSF54160">
    <property type="entry name" value="Chromo domain-like"/>
    <property type="match status" value="1"/>
</dbReference>
<evidence type="ECO:0000259" key="3">
    <source>
        <dbReference type="PROSITE" id="PS50994"/>
    </source>
</evidence>
<dbReference type="PANTHER" id="PTHR37984">
    <property type="entry name" value="PROTEIN CBG26694"/>
    <property type="match status" value="1"/>
</dbReference>
<dbReference type="Pfam" id="PF00385">
    <property type="entry name" value="Chromo"/>
    <property type="match status" value="1"/>
</dbReference>
<evidence type="ECO:0000313" key="4">
    <source>
        <dbReference type="EMBL" id="SJL03597.1"/>
    </source>
</evidence>
<feature type="domain" description="Chromo" evidence="2">
    <location>
        <begin position="280"/>
        <end position="354"/>
    </location>
</feature>
<dbReference type="AlphaFoldDB" id="A0A284R4F7"/>
<dbReference type="InterPro" id="IPR000953">
    <property type="entry name" value="Chromo/chromo_shadow_dom"/>
</dbReference>
<keyword evidence="5" id="KW-1185">Reference proteome</keyword>
<dbReference type="GO" id="GO:0015074">
    <property type="term" value="P:DNA integration"/>
    <property type="evidence" value="ECO:0007669"/>
    <property type="project" value="InterPro"/>
</dbReference>
<dbReference type="GO" id="GO:0005634">
    <property type="term" value="C:nucleus"/>
    <property type="evidence" value="ECO:0007669"/>
    <property type="project" value="UniProtKB-ARBA"/>
</dbReference>
<protein>
    <recommendedName>
        <fullName evidence="6">Integrase catalytic domain-containing protein</fullName>
    </recommendedName>
</protein>
<gene>
    <name evidence="4" type="ORF">ARMOST_06954</name>
</gene>
<dbReference type="Gene3D" id="3.30.420.10">
    <property type="entry name" value="Ribonuclease H-like superfamily/Ribonuclease H"/>
    <property type="match status" value="1"/>
</dbReference>
<evidence type="ECO:0000259" key="2">
    <source>
        <dbReference type="PROSITE" id="PS50013"/>
    </source>
</evidence>
<dbReference type="InterPro" id="IPR050951">
    <property type="entry name" value="Retrovirus_Pol_polyprotein"/>
</dbReference>
<dbReference type="GO" id="GO:0006338">
    <property type="term" value="P:chromatin remodeling"/>
    <property type="evidence" value="ECO:0007669"/>
    <property type="project" value="UniProtKB-ARBA"/>
</dbReference>
<dbReference type="InterPro" id="IPR036397">
    <property type="entry name" value="RNaseH_sf"/>
</dbReference>
<name>A0A284R4F7_ARMOS</name>
<dbReference type="Gene3D" id="2.40.50.40">
    <property type="match status" value="1"/>
</dbReference>
<dbReference type="Proteomes" id="UP000219338">
    <property type="component" value="Unassembled WGS sequence"/>
</dbReference>
<dbReference type="GO" id="GO:0003723">
    <property type="term" value="F:RNA binding"/>
    <property type="evidence" value="ECO:0007669"/>
    <property type="project" value="UniProtKB-KW"/>
</dbReference>